<comment type="caution">
    <text evidence="1">The sequence shown here is derived from an EMBL/GenBank/DDBJ whole genome shotgun (WGS) entry which is preliminary data.</text>
</comment>
<dbReference type="EMBL" id="JAMKFB020000233">
    <property type="protein sequence ID" value="KAL0151664.1"/>
    <property type="molecule type" value="Genomic_DNA"/>
</dbReference>
<dbReference type="Proteomes" id="UP001529510">
    <property type="component" value="Unassembled WGS sequence"/>
</dbReference>
<keyword evidence="2" id="KW-1185">Reference proteome</keyword>
<proteinExistence type="predicted"/>
<evidence type="ECO:0000313" key="2">
    <source>
        <dbReference type="Proteomes" id="UP001529510"/>
    </source>
</evidence>
<protein>
    <submittedName>
        <fullName evidence="1">Uncharacterized protein</fullName>
    </submittedName>
</protein>
<evidence type="ECO:0000313" key="1">
    <source>
        <dbReference type="EMBL" id="KAL0151664.1"/>
    </source>
</evidence>
<gene>
    <name evidence="1" type="ORF">M9458_053065</name>
</gene>
<name>A0ABD0MNM4_CIRMR</name>
<reference evidence="1 2" key="1">
    <citation type="submission" date="2024-05" db="EMBL/GenBank/DDBJ databases">
        <title>Genome sequencing and assembly of Indian major carp, Cirrhinus mrigala (Hamilton, 1822).</title>
        <authorList>
            <person name="Mohindra V."/>
            <person name="Chowdhury L.M."/>
            <person name="Lal K."/>
            <person name="Jena J.K."/>
        </authorList>
    </citation>
    <scope>NUCLEOTIDE SEQUENCE [LARGE SCALE GENOMIC DNA]</scope>
    <source>
        <strain evidence="1">CM1030</strain>
        <tissue evidence="1">Blood</tissue>
    </source>
</reference>
<dbReference type="AlphaFoldDB" id="A0ABD0MNM4"/>
<feature type="non-terminal residue" evidence="1">
    <location>
        <position position="1"/>
    </location>
</feature>
<organism evidence="1 2">
    <name type="scientific">Cirrhinus mrigala</name>
    <name type="common">Mrigala</name>
    <dbReference type="NCBI Taxonomy" id="683832"/>
    <lineage>
        <taxon>Eukaryota</taxon>
        <taxon>Metazoa</taxon>
        <taxon>Chordata</taxon>
        <taxon>Craniata</taxon>
        <taxon>Vertebrata</taxon>
        <taxon>Euteleostomi</taxon>
        <taxon>Actinopterygii</taxon>
        <taxon>Neopterygii</taxon>
        <taxon>Teleostei</taxon>
        <taxon>Ostariophysi</taxon>
        <taxon>Cypriniformes</taxon>
        <taxon>Cyprinidae</taxon>
        <taxon>Labeoninae</taxon>
        <taxon>Labeonini</taxon>
        <taxon>Cirrhinus</taxon>
    </lineage>
</organism>
<sequence length="206" mass="23859">PSHRGVPGTTGMALTPHQNWSSTWPRRFFELKISLLLCLASLTFLNNRAKVWSWLSSLRQSKISEPTVHHYLKNVAQFLQYININTCDLAAHMPALPHGFGLIDWWTIIPLTYYTHAIGCLQSRDSEEARNADGGQEVIFLYRNQYQNLKMTMFSVVYGNRSNREISFRIVYENLLFLRRKRQGLTEKKQGKVACKPVSADRRTVR</sequence>
<accession>A0ABD0MNM4</accession>